<evidence type="ECO:0008006" key="4">
    <source>
        <dbReference type="Google" id="ProtNLM"/>
    </source>
</evidence>
<dbReference type="AlphaFoldDB" id="A0A8T2C5K7"/>
<dbReference type="EMBL" id="JAEFBJ010000007">
    <property type="protein sequence ID" value="KAG7590771.1"/>
    <property type="molecule type" value="Genomic_DNA"/>
</dbReference>
<evidence type="ECO:0000313" key="2">
    <source>
        <dbReference type="EMBL" id="KAG7590771.1"/>
    </source>
</evidence>
<protein>
    <recommendedName>
        <fullName evidence="4">Transmembrane protein</fullName>
    </recommendedName>
</protein>
<evidence type="ECO:0000313" key="3">
    <source>
        <dbReference type="Proteomes" id="UP000694251"/>
    </source>
</evidence>
<proteinExistence type="predicted"/>
<sequence>MLNPVLVVKILLGCDDGTSRRVFMACSAVLSRVRFVFIVSLGWSLSWVCFSCLVVFNLGWFQSLACSSFEKQLLCWPFLDGSCVRLRRMVQILWLTISGSLLLVIARFDGMVLVGSLVLLGFVDSFSPSLRWSLL</sequence>
<evidence type="ECO:0000256" key="1">
    <source>
        <dbReference type="SAM" id="Phobius"/>
    </source>
</evidence>
<keyword evidence="3" id="KW-1185">Reference proteome</keyword>
<name>A0A8T2C5K7_ARASU</name>
<keyword evidence="1" id="KW-0812">Transmembrane</keyword>
<dbReference type="Proteomes" id="UP000694251">
    <property type="component" value="Chromosome 7"/>
</dbReference>
<feature type="transmembrane region" description="Helical" evidence="1">
    <location>
        <begin position="35"/>
        <end position="61"/>
    </location>
</feature>
<comment type="caution">
    <text evidence="2">The sequence shown here is derived from an EMBL/GenBank/DDBJ whole genome shotgun (WGS) entry which is preliminary data.</text>
</comment>
<reference evidence="2 3" key="1">
    <citation type="submission" date="2020-12" db="EMBL/GenBank/DDBJ databases">
        <title>Concerted genomic and epigenomic changes stabilize Arabidopsis allopolyploids.</title>
        <authorList>
            <person name="Chen Z."/>
        </authorList>
    </citation>
    <scope>NUCLEOTIDE SEQUENCE [LARGE SCALE GENOMIC DNA]</scope>
    <source>
        <strain evidence="2">As9502</strain>
        <tissue evidence="2">Leaf</tissue>
    </source>
</reference>
<keyword evidence="1" id="KW-1133">Transmembrane helix</keyword>
<feature type="transmembrane region" description="Helical" evidence="1">
    <location>
        <begin position="92"/>
        <end position="123"/>
    </location>
</feature>
<accession>A0A8T2C5K7</accession>
<gene>
    <name evidence="2" type="ORF">ISN44_As07g028890</name>
</gene>
<keyword evidence="1" id="KW-0472">Membrane</keyword>
<organism evidence="2 3">
    <name type="scientific">Arabidopsis suecica</name>
    <name type="common">Swedish thale-cress</name>
    <name type="synonym">Cardaminopsis suecica</name>
    <dbReference type="NCBI Taxonomy" id="45249"/>
    <lineage>
        <taxon>Eukaryota</taxon>
        <taxon>Viridiplantae</taxon>
        <taxon>Streptophyta</taxon>
        <taxon>Embryophyta</taxon>
        <taxon>Tracheophyta</taxon>
        <taxon>Spermatophyta</taxon>
        <taxon>Magnoliopsida</taxon>
        <taxon>eudicotyledons</taxon>
        <taxon>Gunneridae</taxon>
        <taxon>Pentapetalae</taxon>
        <taxon>rosids</taxon>
        <taxon>malvids</taxon>
        <taxon>Brassicales</taxon>
        <taxon>Brassicaceae</taxon>
        <taxon>Camelineae</taxon>
        <taxon>Arabidopsis</taxon>
    </lineage>
</organism>